<dbReference type="EMBL" id="JAWDJW010007039">
    <property type="protein sequence ID" value="KAK3062993.1"/>
    <property type="molecule type" value="Genomic_DNA"/>
</dbReference>
<gene>
    <name evidence="1" type="ORF">LTS18_002972</name>
</gene>
<proteinExistence type="predicted"/>
<accession>A0ACC3D7K7</accession>
<reference evidence="1" key="1">
    <citation type="submission" date="2024-09" db="EMBL/GenBank/DDBJ databases">
        <title>Black Yeasts Isolated from many extreme environments.</title>
        <authorList>
            <person name="Coleine C."/>
            <person name="Stajich J.E."/>
            <person name="Selbmann L."/>
        </authorList>
    </citation>
    <scope>NUCLEOTIDE SEQUENCE</scope>
    <source>
        <strain evidence="1">CCFEE 5737</strain>
    </source>
</reference>
<evidence type="ECO:0000313" key="2">
    <source>
        <dbReference type="Proteomes" id="UP001186974"/>
    </source>
</evidence>
<dbReference type="Proteomes" id="UP001186974">
    <property type="component" value="Unassembled WGS sequence"/>
</dbReference>
<name>A0ACC3D7K7_9PEZI</name>
<feature type="non-terminal residue" evidence="1">
    <location>
        <position position="52"/>
    </location>
</feature>
<sequence length="52" mass="5398">MSEVAAQTCVGDTSAASGLRHTTSRASAPRSHQAASSYNPHPPNPFQATIEC</sequence>
<evidence type="ECO:0000313" key="1">
    <source>
        <dbReference type="EMBL" id="KAK3062993.1"/>
    </source>
</evidence>
<comment type="caution">
    <text evidence="1">The sequence shown here is derived from an EMBL/GenBank/DDBJ whole genome shotgun (WGS) entry which is preliminary data.</text>
</comment>
<keyword evidence="2" id="KW-1185">Reference proteome</keyword>
<protein>
    <submittedName>
        <fullName evidence="1">Uncharacterized protein</fullName>
    </submittedName>
</protein>
<organism evidence="1 2">
    <name type="scientific">Coniosporium uncinatum</name>
    <dbReference type="NCBI Taxonomy" id="93489"/>
    <lineage>
        <taxon>Eukaryota</taxon>
        <taxon>Fungi</taxon>
        <taxon>Dikarya</taxon>
        <taxon>Ascomycota</taxon>
        <taxon>Pezizomycotina</taxon>
        <taxon>Dothideomycetes</taxon>
        <taxon>Dothideomycetes incertae sedis</taxon>
        <taxon>Coniosporium</taxon>
    </lineage>
</organism>